<dbReference type="PROSITE" id="PS50994">
    <property type="entry name" value="INTEGRASE"/>
    <property type="match status" value="1"/>
</dbReference>
<dbReference type="Proteomes" id="UP000319004">
    <property type="component" value="Chromosome"/>
</dbReference>
<dbReference type="InterPro" id="IPR036397">
    <property type="entry name" value="RNaseH_sf"/>
</dbReference>
<keyword evidence="4" id="KW-1185">Reference proteome</keyword>
<evidence type="ECO:0000313" key="3">
    <source>
        <dbReference type="EMBL" id="QDV40580.1"/>
    </source>
</evidence>
<dbReference type="AlphaFoldDB" id="A0A518HIH0"/>
<dbReference type="InterPro" id="IPR001584">
    <property type="entry name" value="Integrase_cat-core"/>
</dbReference>
<reference evidence="3 4" key="1">
    <citation type="submission" date="2019-03" db="EMBL/GenBank/DDBJ databases">
        <title>Deep-cultivation of Planctomycetes and their phenomic and genomic characterization uncovers novel biology.</title>
        <authorList>
            <person name="Wiegand S."/>
            <person name="Jogler M."/>
            <person name="Boedeker C."/>
            <person name="Pinto D."/>
            <person name="Vollmers J."/>
            <person name="Rivas-Marin E."/>
            <person name="Kohn T."/>
            <person name="Peeters S.H."/>
            <person name="Heuer A."/>
            <person name="Rast P."/>
            <person name="Oberbeckmann S."/>
            <person name="Bunk B."/>
            <person name="Jeske O."/>
            <person name="Meyerdierks A."/>
            <person name="Storesund J.E."/>
            <person name="Kallscheuer N."/>
            <person name="Luecker S."/>
            <person name="Lage O.M."/>
            <person name="Pohl T."/>
            <person name="Merkel B.J."/>
            <person name="Hornburger P."/>
            <person name="Mueller R.-W."/>
            <person name="Bruemmer F."/>
            <person name="Labrenz M."/>
            <person name="Spormann A.M."/>
            <person name="Op den Camp H."/>
            <person name="Overmann J."/>
            <person name="Amann R."/>
            <person name="Jetten M.S.M."/>
            <person name="Mascher T."/>
            <person name="Medema M.H."/>
            <person name="Devos D.P."/>
            <person name="Kaster A.-K."/>
            <person name="Ovreas L."/>
            <person name="Rohde M."/>
            <person name="Galperin M.Y."/>
            <person name="Jogler C."/>
        </authorList>
    </citation>
    <scope>NUCLEOTIDE SEQUENCE [LARGE SCALE GENOMIC DNA]</scope>
    <source>
        <strain evidence="3 4">Enr13</strain>
    </source>
</reference>
<feature type="domain" description="Integrase catalytic" evidence="2">
    <location>
        <begin position="305"/>
        <end position="485"/>
    </location>
</feature>
<proteinExistence type="predicted"/>
<dbReference type="Pfam" id="PF00665">
    <property type="entry name" value="rve"/>
    <property type="match status" value="1"/>
</dbReference>
<protein>
    <submittedName>
        <fullName evidence="3">Integrase core domain protein</fullName>
    </submittedName>
</protein>
<evidence type="ECO:0000256" key="1">
    <source>
        <dbReference type="SAM" id="MobiDB-lite"/>
    </source>
</evidence>
<organism evidence="3 4">
    <name type="scientific">Stieleria neptunia</name>
    <dbReference type="NCBI Taxonomy" id="2527979"/>
    <lineage>
        <taxon>Bacteria</taxon>
        <taxon>Pseudomonadati</taxon>
        <taxon>Planctomycetota</taxon>
        <taxon>Planctomycetia</taxon>
        <taxon>Pirellulales</taxon>
        <taxon>Pirellulaceae</taxon>
        <taxon>Stieleria</taxon>
    </lineage>
</organism>
<dbReference type="GO" id="GO:0015074">
    <property type="term" value="P:DNA integration"/>
    <property type="evidence" value="ECO:0007669"/>
    <property type="project" value="InterPro"/>
</dbReference>
<sequence>MKEHVFKRNARDGHVQCVHDGEVTRSNPSRMMDLREDHCFVWTFCTAPQSDSTFEGSSSGVWVDAWIAVLQPLEKGLGLQSRFGLKPDLHLVPDIGEWIDASPVISRLLPLRGEPIVVSTHCLNNSDTERWWLPQQKDTQIVGGAMEMQAKAALIDSIRSRYYGARKRDKSRILDEFVAITGHQRKYALRILAERQNTTPERCEVVGRKIYDCAVKEVLVTLWESSDRLCGKRLKAILPELLKSMESHGHMNLDDSLKTRVLSASASTIDRLLRPIREEATGKKRVRPKKKVRAAVAVKTFSEWDDVAPGSLEVDFVAHCGGNLSGPFIHSLVATDVASGWTECIPILIREQSLVVESLELLRNRFPFPVLGINTDNDSSFINESVIKFCDSQSITFTRSRPYRKNDQAWIEQKNGSIVRKHLGYQRFSGPIACQTIAHLFDSVRWYVNMFQPSFKLLSKTRDGARVSKKFHSPQTPCERLLSDSRVSSESKEYLRRNRLEQDPLELLHAIRQSQAALDSLSTEDSLSQEQQIDLEEFLSQLPELWKKGEARPTHQPKPMRTRDYRTRPDPFEGDWTTILGWLEKSPDATASSLLERLIERSPDKYNGGQLRTLQRRVSQWRNIMARKLVTGTTAT</sequence>
<evidence type="ECO:0000313" key="4">
    <source>
        <dbReference type="Proteomes" id="UP000319004"/>
    </source>
</evidence>
<dbReference type="GO" id="GO:0003676">
    <property type="term" value="F:nucleic acid binding"/>
    <property type="evidence" value="ECO:0007669"/>
    <property type="project" value="InterPro"/>
</dbReference>
<gene>
    <name evidence="3" type="ORF">Enr13x_03860</name>
</gene>
<dbReference type="InterPro" id="IPR012337">
    <property type="entry name" value="RNaseH-like_sf"/>
</dbReference>
<evidence type="ECO:0000259" key="2">
    <source>
        <dbReference type="PROSITE" id="PS50994"/>
    </source>
</evidence>
<dbReference type="EMBL" id="CP037423">
    <property type="protein sequence ID" value="QDV40580.1"/>
    <property type="molecule type" value="Genomic_DNA"/>
</dbReference>
<name>A0A518HIH0_9BACT</name>
<dbReference type="SUPFAM" id="SSF53098">
    <property type="entry name" value="Ribonuclease H-like"/>
    <property type="match status" value="1"/>
</dbReference>
<accession>A0A518HIH0</accession>
<feature type="region of interest" description="Disordered" evidence="1">
    <location>
        <begin position="550"/>
        <end position="569"/>
    </location>
</feature>
<dbReference type="KEGG" id="snep:Enr13x_03860"/>
<dbReference type="Gene3D" id="3.30.420.10">
    <property type="entry name" value="Ribonuclease H-like superfamily/Ribonuclease H"/>
    <property type="match status" value="1"/>
</dbReference>